<evidence type="ECO:0000313" key="2">
    <source>
        <dbReference type="EMBL" id="AAR24497.1"/>
    </source>
</evidence>
<dbReference type="Pfam" id="PF00190">
    <property type="entry name" value="Cupin_1"/>
    <property type="match status" value="1"/>
</dbReference>
<dbReference type="Gene3D" id="2.60.120.10">
    <property type="entry name" value="Jelly Rolls"/>
    <property type="match status" value="1"/>
</dbReference>
<dbReference type="PANTHER" id="PTHR43698:SF1">
    <property type="entry name" value="BLL4564 PROTEIN"/>
    <property type="match status" value="1"/>
</dbReference>
<proteinExistence type="predicted"/>
<accession>Q6W371</accession>
<dbReference type="PANTHER" id="PTHR43698">
    <property type="entry name" value="RIBD C-TERMINAL DOMAIN CONTAINING PROTEIN"/>
    <property type="match status" value="1"/>
</dbReference>
<reference evidence="2" key="1">
    <citation type="journal article" date="2004" name="Environ. Microbiol.">
        <title>Comparative analysis of a genome fragment of an uncultivated mesopelagic crenarchaeote reveals multiple horizontal gene transfers.</title>
        <authorList>
            <person name="Lopez-Garcia P."/>
            <person name="Brochier C."/>
            <person name="Moreira D."/>
            <person name="Rodriguez-Valera F."/>
        </authorList>
    </citation>
    <scope>NUCLEOTIDE SEQUENCE</scope>
</reference>
<dbReference type="EMBL" id="AY316120">
    <property type="protein sequence ID" value="AAR24497.1"/>
    <property type="molecule type" value="Genomic_DNA"/>
</dbReference>
<dbReference type="SUPFAM" id="SSF51182">
    <property type="entry name" value="RmlC-like cupins"/>
    <property type="match status" value="1"/>
</dbReference>
<organism evidence="2">
    <name type="scientific">uncultured crenarchaeote DeepAnt-EC39</name>
    <dbReference type="NCBI Taxonomy" id="247023"/>
    <lineage>
        <taxon>Archaea</taxon>
        <taxon>Thermoproteota</taxon>
        <taxon>environmental samples</taxon>
    </lineage>
</organism>
<dbReference type="AlphaFoldDB" id="Q6W371"/>
<feature type="domain" description="Cupin type-1" evidence="1">
    <location>
        <begin position="43"/>
        <end position="152"/>
    </location>
</feature>
<dbReference type="InterPro" id="IPR014710">
    <property type="entry name" value="RmlC-like_jellyroll"/>
</dbReference>
<protein>
    <recommendedName>
        <fullName evidence="1">Cupin type-1 domain-containing protein</fullName>
    </recommendedName>
</protein>
<evidence type="ECO:0000259" key="1">
    <source>
        <dbReference type="Pfam" id="PF00190"/>
    </source>
</evidence>
<dbReference type="InterPro" id="IPR011051">
    <property type="entry name" value="RmlC_Cupin_sf"/>
</dbReference>
<dbReference type="InterPro" id="IPR006045">
    <property type="entry name" value="Cupin_1"/>
</dbReference>
<sequence length="155" mass="17476">MLPTMKKSNILSSPVKNVKTDYFTGPVKLHEISGITRPKEHDMYHVIFKKSARTKLHFHTGGQLLIVTNGTGSLVHYKKISAGTTKFKITKTKIINLSCGDVVYIPPKILHTHGSIKKNSIFSHIAINFYSKNNRKSQAVWYESDLRSNVISKIP</sequence>
<name>Q6W371_9CREN</name>